<accession>A0ABM9E222</accession>
<dbReference type="EMBL" id="CAKXZT010000131">
    <property type="protein sequence ID" value="CAH2403132.1"/>
    <property type="molecule type" value="Genomic_DNA"/>
</dbReference>
<dbReference type="InterPro" id="IPR038713">
    <property type="entry name" value="Terminase_Gp1_N_sf"/>
</dbReference>
<organism evidence="1 2">
    <name type="scientific">Mesorhizobium escarrei</name>
    <dbReference type="NCBI Taxonomy" id="666018"/>
    <lineage>
        <taxon>Bacteria</taxon>
        <taxon>Pseudomonadati</taxon>
        <taxon>Pseudomonadota</taxon>
        <taxon>Alphaproteobacteria</taxon>
        <taxon>Hyphomicrobiales</taxon>
        <taxon>Phyllobacteriaceae</taxon>
        <taxon>Mesorhizobium</taxon>
    </lineage>
</organism>
<protein>
    <submittedName>
        <fullName evidence="1">Terminase small subunit</fullName>
    </submittedName>
</protein>
<reference evidence="1 2" key="1">
    <citation type="submission" date="2022-03" db="EMBL/GenBank/DDBJ databases">
        <authorList>
            <person name="Brunel B."/>
        </authorList>
    </citation>
    <scope>NUCLEOTIDE SEQUENCE [LARGE SCALE GENOMIC DNA]</scope>
    <source>
        <strain evidence="1">STM5069sample</strain>
    </source>
</reference>
<dbReference type="Pfam" id="PF03592">
    <property type="entry name" value="Terminase_2"/>
    <property type="match status" value="1"/>
</dbReference>
<dbReference type="RefSeq" id="WP_254019444.1">
    <property type="nucleotide sequence ID" value="NZ_CAKXZT010000131.1"/>
</dbReference>
<evidence type="ECO:0000313" key="1">
    <source>
        <dbReference type="EMBL" id="CAH2403132.1"/>
    </source>
</evidence>
<dbReference type="Gene3D" id="1.10.10.1400">
    <property type="entry name" value="Terminase, small subunit, N-terminal DNA-binding domain, HTH motif"/>
    <property type="match status" value="1"/>
</dbReference>
<sequence>MAKQQRPLTQRQENLVRKVAEGMPASRAYRDAGFAAGSDNSAEVLASRTLRKVQVAARLAELRAEQARRHEVTIDSLAREFDENRAHAIRLEQIGAAVQATTMKAKLFGFMVDRQQVQVEHTLRKPSADENAPIEMSLKDWQAKYGGGVPDLAESGNGKLIEHEH</sequence>
<evidence type="ECO:0000313" key="2">
    <source>
        <dbReference type="Proteomes" id="UP001153050"/>
    </source>
</evidence>
<dbReference type="InterPro" id="IPR005335">
    <property type="entry name" value="Terminase_ssu"/>
</dbReference>
<proteinExistence type="predicted"/>
<name>A0ABM9E222_9HYPH</name>
<comment type="caution">
    <text evidence="1">The sequence shown here is derived from an EMBL/GenBank/DDBJ whole genome shotgun (WGS) entry which is preliminary data.</text>
</comment>
<dbReference type="Proteomes" id="UP001153050">
    <property type="component" value="Unassembled WGS sequence"/>
</dbReference>
<gene>
    <name evidence="1" type="ORF">MES5069_360171</name>
</gene>
<keyword evidence="2" id="KW-1185">Reference proteome</keyword>